<comment type="caution">
    <text evidence="6">The sequence shown here is derived from an EMBL/GenBank/DDBJ whole genome shotgun (WGS) entry which is preliminary data.</text>
</comment>
<evidence type="ECO:0000256" key="4">
    <source>
        <dbReference type="ARBA" id="ARBA00023163"/>
    </source>
</evidence>
<keyword evidence="4" id="KW-0804">Transcription</keyword>
<sequence length="106" mass="11651">YRWPGNVRELQNIVERAILLGKDETIGLGDLPPEITTGVGGCVVTSAGSRTLKEALEGPERQIILEVLESNSWNRNTTADSLGINRTTLYKKMKRLGLESRPMASV</sequence>
<dbReference type="Pfam" id="PF25601">
    <property type="entry name" value="AAA_lid_14"/>
    <property type="match status" value="1"/>
</dbReference>
<evidence type="ECO:0000256" key="3">
    <source>
        <dbReference type="ARBA" id="ARBA00023015"/>
    </source>
</evidence>
<feature type="non-terminal residue" evidence="6">
    <location>
        <position position="1"/>
    </location>
</feature>
<dbReference type="GO" id="GO:0006355">
    <property type="term" value="P:regulation of DNA-templated transcription"/>
    <property type="evidence" value="ECO:0007669"/>
    <property type="project" value="InterPro"/>
</dbReference>
<dbReference type="InterPro" id="IPR002078">
    <property type="entry name" value="Sigma_54_int"/>
</dbReference>
<evidence type="ECO:0000256" key="2">
    <source>
        <dbReference type="ARBA" id="ARBA00022840"/>
    </source>
</evidence>
<accession>X0YIA2</accession>
<dbReference type="EMBL" id="BARS01051596">
    <property type="protein sequence ID" value="GAG46907.1"/>
    <property type="molecule type" value="Genomic_DNA"/>
</dbReference>
<organism evidence="6">
    <name type="scientific">marine sediment metagenome</name>
    <dbReference type="NCBI Taxonomy" id="412755"/>
    <lineage>
        <taxon>unclassified sequences</taxon>
        <taxon>metagenomes</taxon>
        <taxon>ecological metagenomes</taxon>
    </lineage>
</organism>
<dbReference type="PRINTS" id="PR01590">
    <property type="entry name" value="HTHFIS"/>
</dbReference>
<dbReference type="Gene3D" id="1.10.8.60">
    <property type="match status" value="1"/>
</dbReference>
<dbReference type="PANTHER" id="PTHR32071:SF122">
    <property type="entry name" value="SIGMA FACTOR"/>
    <property type="match status" value="1"/>
</dbReference>
<dbReference type="PANTHER" id="PTHR32071">
    <property type="entry name" value="TRANSCRIPTIONAL REGULATORY PROTEIN"/>
    <property type="match status" value="1"/>
</dbReference>
<evidence type="ECO:0000259" key="5">
    <source>
        <dbReference type="PROSITE" id="PS50045"/>
    </source>
</evidence>
<dbReference type="Gene3D" id="1.10.10.60">
    <property type="entry name" value="Homeodomain-like"/>
    <property type="match status" value="1"/>
</dbReference>
<reference evidence="6" key="1">
    <citation type="journal article" date="2014" name="Front. Microbiol.">
        <title>High frequency of phylogenetically diverse reductive dehalogenase-homologous genes in deep subseafloor sedimentary metagenomes.</title>
        <authorList>
            <person name="Kawai M."/>
            <person name="Futagami T."/>
            <person name="Toyoda A."/>
            <person name="Takaki Y."/>
            <person name="Nishi S."/>
            <person name="Hori S."/>
            <person name="Arai W."/>
            <person name="Tsubouchi T."/>
            <person name="Morono Y."/>
            <person name="Uchiyama I."/>
            <person name="Ito T."/>
            <person name="Fujiyama A."/>
            <person name="Inagaki F."/>
            <person name="Takami H."/>
        </authorList>
    </citation>
    <scope>NUCLEOTIDE SEQUENCE</scope>
    <source>
        <strain evidence="6">Expedition CK06-06</strain>
    </source>
</reference>
<proteinExistence type="predicted"/>
<protein>
    <recommendedName>
        <fullName evidence="5">Sigma-54 factor interaction domain-containing protein</fullName>
    </recommendedName>
</protein>
<dbReference type="InterPro" id="IPR025944">
    <property type="entry name" value="Sigma_54_int_dom_CS"/>
</dbReference>
<dbReference type="InterPro" id="IPR009057">
    <property type="entry name" value="Homeodomain-like_sf"/>
</dbReference>
<dbReference type="AlphaFoldDB" id="X0YIA2"/>
<feature type="domain" description="Sigma-54 factor interaction" evidence="5">
    <location>
        <begin position="1"/>
        <end position="19"/>
    </location>
</feature>
<gene>
    <name evidence="6" type="ORF">S01H1_76820</name>
</gene>
<keyword evidence="2" id="KW-0067">ATP-binding</keyword>
<dbReference type="InterPro" id="IPR002197">
    <property type="entry name" value="HTH_Fis"/>
</dbReference>
<dbReference type="InterPro" id="IPR058031">
    <property type="entry name" value="AAA_lid_NorR"/>
</dbReference>
<keyword evidence="3" id="KW-0805">Transcription regulation</keyword>
<dbReference type="PROSITE" id="PS50045">
    <property type="entry name" value="SIGMA54_INTERACT_4"/>
    <property type="match status" value="1"/>
</dbReference>
<keyword evidence="1" id="KW-0547">Nucleotide-binding</keyword>
<evidence type="ECO:0000313" key="6">
    <source>
        <dbReference type="EMBL" id="GAG46907.1"/>
    </source>
</evidence>
<evidence type="ECO:0000256" key="1">
    <source>
        <dbReference type="ARBA" id="ARBA00022741"/>
    </source>
</evidence>
<dbReference type="SUPFAM" id="SSF46689">
    <property type="entry name" value="Homeodomain-like"/>
    <property type="match status" value="1"/>
</dbReference>
<name>X0YIA2_9ZZZZ</name>
<dbReference type="Pfam" id="PF02954">
    <property type="entry name" value="HTH_8"/>
    <property type="match status" value="1"/>
</dbReference>
<dbReference type="GO" id="GO:0005524">
    <property type="term" value="F:ATP binding"/>
    <property type="evidence" value="ECO:0007669"/>
    <property type="project" value="UniProtKB-KW"/>
</dbReference>
<dbReference type="GO" id="GO:0043565">
    <property type="term" value="F:sequence-specific DNA binding"/>
    <property type="evidence" value="ECO:0007669"/>
    <property type="project" value="InterPro"/>
</dbReference>
<dbReference type="PROSITE" id="PS00688">
    <property type="entry name" value="SIGMA54_INTERACT_3"/>
    <property type="match status" value="1"/>
</dbReference>